<keyword evidence="14" id="KW-1185">Reference proteome</keyword>
<evidence type="ECO:0000256" key="4">
    <source>
        <dbReference type="ARBA" id="ARBA00022692"/>
    </source>
</evidence>
<evidence type="ECO:0000256" key="11">
    <source>
        <dbReference type="SAM" id="Phobius"/>
    </source>
</evidence>
<evidence type="ECO:0000256" key="8">
    <source>
        <dbReference type="ARBA" id="ARBA00023242"/>
    </source>
</evidence>
<keyword evidence="7" id="KW-0325">Glycoprotein</keyword>
<dbReference type="AlphaFoldDB" id="A0A3Q3RJ20"/>
<feature type="domain" description="Torsin-1A-interacting protein 1/2 AAA+ activator" evidence="12">
    <location>
        <begin position="311"/>
        <end position="526"/>
    </location>
</feature>
<dbReference type="FunCoup" id="A0A3Q3RJ20">
    <property type="interactions" value="1"/>
</dbReference>
<evidence type="ECO:0000256" key="7">
    <source>
        <dbReference type="ARBA" id="ARBA00023180"/>
    </source>
</evidence>
<evidence type="ECO:0000259" key="12">
    <source>
        <dbReference type="Pfam" id="PF05609"/>
    </source>
</evidence>
<evidence type="ECO:0000256" key="3">
    <source>
        <dbReference type="ARBA" id="ARBA00022553"/>
    </source>
</evidence>
<evidence type="ECO:0000256" key="2">
    <source>
        <dbReference type="ARBA" id="ARBA00007860"/>
    </source>
</evidence>
<dbReference type="InParanoid" id="A0A3Q3RJ20"/>
<evidence type="ECO:0000256" key="6">
    <source>
        <dbReference type="ARBA" id="ARBA00023136"/>
    </source>
</evidence>
<organism evidence="13 14">
    <name type="scientific">Mastacembelus armatus</name>
    <name type="common">zig-zag eel</name>
    <dbReference type="NCBI Taxonomy" id="205130"/>
    <lineage>
        <taxon>Eukaryota</taxon>
        <taxon>Metazoa</taxon>
        <taxon>Chordata</taxon>
        <taxon>Craniata</taxon>
        <taxon>Vertebrata</taxon>
        <taxon>Euteleostomi</taxon>
        <taxon>Actinopterygii</taxon>
        <taxon>Neopterygii</taxon>
        <taxon>Teleostei</taxon>
        <taxon>Neoteleostei</taxon>
        <taxon>Acanthomorphata</taxon>
        <taxon>Anabantaria</taxon>
        <taxon>Synbranchiformes</taxon>
        <taxon>Mastacembelidae</taxon>
        <taxon>Mastacembelus</taxon>
    </lineage>
</organism>
<feature type="compositionally biased region" description="Basic and acidic residues" evidence="10">
    <location>
        <begin position="97"/>
        <end position="109"/>
    </location>
</feature>
<dbReference type="GeneTree" id="ENSGT00390000012166"/>
<feature type="region of interest" description="Disordered" evidence="10">
    <location>
        <begin position="1"/>
        <end position="120"/>
    </location>
</feature>
<accession>A0A3Q3RJ20</accession>
<dbReference type="PANTHER" id="PTHR18843:SF7">
    <property type="entry name" value="LAMINA-ASSOCIATED POLYPEPTIDE 1B ISOFORM 1-RELATED"/>
    <property type="match status" value="1"/>
</dbReference>
<dbReference type="InterPro" id="IPR008662">
    <property type="entry name" value="TOIP1/2"/>
</dbReference>
<feature type="compositionally biased region" description="Polar residues" evidence="10">
    <location>
        <begin position="181"/>
        <end position="197"/>
    </location>
</feature>
<keyword evidence="4 11" id="KW-0812">Transmembrane</keyword>
<dbReference type="InterPro" id="IPR046753">
    <property type="entry name" value="TOIP1/2_C"/>
</dbReference>
<reference evidence="13" key="1">
    <citation type="submission" date="2025-08" db="UniProtKB">
        <authorList>
            <consortium name="Ensembl"/>
        </authorList>
    </citation>
    <scope>IDENTIFICATION</scope>
</reference>
<dbReference type="Gene3D" id="3.40.50.12190">
    <property type="match status" value="1"/>
</dbReference>
<dbReference type="PANTHER" id="PTHR18843">
    <property type="entry name" value="TORSIN-1A-INTERACTING PROTEIN"/>
    <property type="match status" value="1"/>
</dbReference>
<sequence length="526" mass="58177">MDSRASENKDSRPLRRSTRQSSVKVLSFEATPRGPLKRTKKVSQSQAPVAGVNGSSGVENGSGDEDSPSKRRRKETGGSTGSSGDDNEMEVQESVEEMEKSQEKGKDIEPDPPQGTHRSKIYQGAIGDGVNLSPLVVLGERCSPGLAMCEDASRVKTTPVKPSTKGPATPIKSVQIRPPQDRNNVPDSKRTSMSGYKSTMEAKAKSTGKTGVNHLVATVHPVQENSYVMRQRLHIIPMQKDAVQLKKEGKKKTAVIKRSSGYSSRGFMWYLWCLVLVVLLSSAALLAYKKIPVLQRTGNHEGNLFRAAKPEVFADQLDSLQAQFPSQQPELWKRSKIHLRKHLQTVQPTEPVSLIFTAGRRAERTLHCLAQALASCYSSALNTAVLHIDGASKAGQDSDEVKLDIDRQLQAAFEGDKPVAIIHRFEELPPGSTLIFYRYCDHENAAYKQVFFLFTVLLPQDEVSSELSLKAVEEMVHDYVQERLVGSHNQTAFNKMDTDKYGGLWSRISHLILPVVSEKEIEQKGC</sequence>
<dbReference type="STRING" id="205130.ENSMAMP00000002760"/>
<dbReference type="GO" id="GO:0001671">
    <property type="term" value="F:ATPase activator activity"/>
    <property type="evidence" value="ECO:0007669"/>
    <property type="project" value="InterPro"/>
</dbReference>
<dbReference type="InterPro" id="IPR038599">
    <property type="entry name" value="LAP1C-like_C_sf"/>
</dbReference>
<dbReference type="OrthoDB" id="6258998at2759"/>
<evidence type="ECO:0000256" key="9">
    <source>
        <dbReference type="ARBA" id="ARBA00037847"/>
    </source>
</evidence>
<name>A0A3Q3RJ20_9TELE</name>
<dbReference type="GO" id="GO:0061024">
    <property type="term" value="P:membrane organization"/>
    <property type="evidence" value="ECO:0007669"/>
    <property type="project" value="TreeGrafter"/>
</dbReference>
<dbReference type="Proteomes" id="UP000261640">
    <property type="component" value="Unplaced"/>
</dbReference>
<keyword evidence="6 11" id="KW-0472">Membrane</keyword>
<dbReference type="GO" id="GO:0016020">
    <property type="term" value="C:membrane"/>
    <property type="evidence" value="ECO:0007669"/>
    <property type="project" value="TreeGrafter"/>
</dbReference>
<feature type="compositionally biased region" description="Low complexity" evidence="10">
    <location>
        <begin position="51"/>
        <end position="61"/>
    </location>
</feature>
<keyword evidence="3" id="KW-0597">Phosphoprotein</keyword>
<feature type="compositionally biased region" description="Acidic residues" evidence="10">
    <location>
        <begin position="85"/>
        <end position="96"/>
    </location>
</feature>
<evidence type="ECO:0000256" key="1">
    <source>
        <dbReference type="ARBA" id="ARBA00004259"/>
    </source>
</evidence>
<feature type="transmembrane region" description="Helical" evidence="11">
    <location>
        <begin position="267"/>
        <end position="288"/>
    </location>
</feature>
<feature type="region of interest" description="Disordered" evidence="10">
    <location>
        <begin position="156"/>
        <end position="198"/>
    </location>
</feature>
<evidence type="ECO:0000313" key="14">
    <source>
        <dbReference type="Proteomes" id="UP000261640"/>
    </source>
</evidence>
<comment type="similarity">
    <text evidence="2">Belongs to the TOR1AIP family.</text>
</comment>
<dbReference type="Ensembl" id="ENSMAMT00000002815.2">
    <property type="protein sequence ID" value="ENSMAMP00000002760.1"/>
    <property type="gene ID" value="ENSMAMG00000001929.2"/>
</dbReference>
<dbReference type="GeneID" id="113129419"/>
<comment type="subcellular location">
    <subcellularLocation>
        <location evidence="9">Endomembrane system</location>
        <topology evidence="9">Single-pass membrane protein</topology>
    </subcellularLocation>
    <subcellularLocation>
        <location evidence="1">Nucleus envelope</location>
    </subcellularLocation>
</comment>
<reference evidence="13" key="2">
    <citation type="submission" date="2025-09" db="UniProtKB">
        <authorList>
            <consortium name="Ensembl"/>
        </authorList>
    </citation>
    <scope>IDENTIFICATION</scope>
</reference>
<dbReference type="RefSeq" id="XP_026161191.1">
    <property type="nucleotide sequence ID" value="XM_026305406.2"/>
</dbReference>
<dbReference type="Pfam" id="PF05609">
    <property type="entry name" value="LAP1_C"/>
    <property type="match status" value="1"/>
</dbReference>
<evidence type="ECO:0000256" key="5">
    <source>
        <dbReference type="ARBA" id="ARBA00022989"/>
    </source>
</evidence>
<keyword evidence="5 11" id="KW-1133">Transmembrane helix</keyword>
<dbReference type="GO" id="GO:0005635">
    <property type="term" value="C:nuclear envelope"/>
    <property type="evidence" value="ECO:0007669"/>
    <property type="project" value="UniProtKB-SubCell"/>
</dbReference>
<evidence type="ECO:0000313" key="13">
    <source>
        <dbReference type="Ensembl" id="ENSMAMP00000002760.1"/>
    </source>
</evidence>
<keyword evidence="8" id="KW-0539">Nucleus</keyword>
<feature type="compositionally biased region" description="Basic and acidic residues" evidence="10">
    <location>
        <begin position="1"/>
        <end position="13"/>
    </location>
</feature>
<protein>
    <submittedName>
        <fullName evidence="13">Torsin-1A-interacting protein 2-like</fullName>
    </submittedName>
</protein>
<evidence type="ECO:0000256" key="10">
    <source>
        <dbReference type="SAM" id="MobiDB-lite"/>
    </source>
</evidence>
<proteinExistence type="inferred from homology"/>